<dbReference type="InterPro" id="IPR014048">
    <property type="entry name" value="MethylDNA_cys_MeTrfase_DNA-bd"/>
</dbReference>
<dbReference type="InterPro" id="IPR036388">
    <property type="entry name" value="WH-like_DNA-bd_sf"/>
</dbReference>
<name>A0AAE3P4V8_9BACT</name>
<dbReference type="AlphaFoldDB" id="A0AAE3P4V8"/>
<organism evidence="3 4">
    <name type="scientific">Candidatus Thermodesulfobacterium syntrophicum</name>
    <dbReference type="NCBI Taxonomy" id="3060442"/>
    <lineage>
        <taxon>Bacteria</taxon>
        <taxon>Pseudomonadati</taxon>
        <taxon>Thermodesulfobacteriota</taxon>
        <taxon>Thermodesulfobacteria</taxon>
        <taxon>Thermodesulfobacteriales</taxon>
        <taxon>Thermodesulfobacteriaceae</taxon>
        <taxon>Thermodesulfobacterium</taxon>
    </lineage>
</organism>
<gene>
    <name evidence="3" type="ORF">OD816_001246</name>
</gene>
<protein>
    <submittedName>
        <fullName evidence="3">DNA repair enzyme Ada</fullName>
    </submittedName>
</protein>
<evidence type="ECO:0000256" key="1">
    <source>
        <dbReference type="ARBA" id="ARBA00022763"/>
    </source>
</evidence>
<dbReference type="SUPFAM" id="SSF46767">
    <property type="entry name" value="Methylated DNA-protein cysteine methyltransferase, C-terminal domain"/>
    <property type="match status" value="1"/>
</dbReference>
<dbReference type="PANTHER" id="PTHR10815:SF13">
    <property type="entry name" value="METHYLATED-DNA--PROTEIN-CYSTEINE METHYLTRANSFERASE"/>
    <property type="match status" value="1"/>
</dbReference>
<proteinExistence type="predicted"/>
<dbReference type="Gene3D" id="1.10.10.10">
    <property type="entry name" value="Winged helix-like DNA-binding domain superfamily/Winged helix DNA-binding domain"/>
    <property type="match status" value="1"/>
</dbReference>
<evidence type="ECO:0000313" key="4">
    <source>
        <dbReference type="Proteomes" id="UP001144110"/>
    </source>
</evidence>
<dbReference type="PANTHER" id="PTHR10815">
    <property type="entry name" value="METHYLATED-DNA--PROTEIN-CYSTEINE METHYLTRANSFERASE"/>
    <property type="match status" value="1"/>
</dbReference>
<accession>A0AAE3P4V8</accession>
<feature type="domain" description="Methylated-DNA-[protein]-cysteine S-methyltransferase DNA binding" evidence="2">
    <location>
        <begin position="80"/>
        <end position="157"/>
    </location>
</feature>
<dbReference type="CDD" id="cd06445">
    <property type="entry name" value="ATase"/>
    <property type="match status" value="1"/>
</dbReference>
<keyword evidence="1" id="KW-0227">DNA damage</keyword>
<evidence type="ECO:0000259" key="2">
    <source>
        <dbReference type="Pfam" id="PF01035"/>
    </source>
</evidence>
<dbReference type="EMBL" id="JAPHEG010000005">
    <property type="protein sequence ID" value="MDF2954001.1"/>
    <property type="molecule type" value="Genomic_DNA"/>
</dbReference>
<reference evidence="3" key="1">
    <citation type="submission" date="2022-11" db="EMBL/GenBank/DDBJ databases">
        <title>Candidatus Alkanophaga archaea from heated hydrothermal vent sediment oxidize petroleum alkanes.</title>
        <authorList>
            <person name="Zehnle H."/>
            <person name="Laso-Perez R."/>
            <person name="Lipp J."/>
            <person name="Teske A."/>
            <person name="Wegener G."/>
        </authorList>
    </citation>
    <scope>NUCLEOTIDE SEQUENCE</scope>
    <source>
        <strain evidence="3">MCA70</strain>
    </source>
</reference>
<dbReference type="InterPro" id="IPR036217">
    <property type="entry name" value="MethylDNA_cys_MeTrfase_DNAb"/>
</dbReference>
<sequence length="189" mass="22077">MKVQEAIFSVFPFKFHLLWNNSGKLIKLNFEFSFDTEAKIFNLTSPKLLDWIKAFYQAFLDYWNFKKSSVEVPHKILATDFQIVVLKELKKLKIGEVLTYKKLTERIGYKKAFRAVGKALSKNPLPLVYPCHRVIGSKGLGGYSQGLLIKQFLLYRELGYKFLTNDVKNMTKNLQIGLDFKQLMIRHIF</sequence>
<dbReference type="NCBIfam" id="TIGR00589">
    <property type="entry name" value="ogt"/>
    <property type="match status" value="1"/>
</dbReference>
<dbReference type="GO" id="GO:0006281">
    <property type="term" value="P:DNA repair"/>
    <property type="evidence" value="ECO:0007669"/>
    <property type="project" value="InterPro"/>
</dbReference>
<dbReference type="Pfam" id="PF01035">
    <property type="entry name" value="DNA_binding_1"/>
    <property type="match status" value="1"/>
</dbReference>
<comment type="caution">
    <text evidence="3">The sequence shown here is derived from an EMBL/GenBank/DDBJ whole genome shotgun (WGS) entry which is preliminary data.</text>
</comment>
<evidence type="ECO:0000313" key="3">
    <source>
        <dbReference type="EMBL" id="MDF2954001.1"/>
    </source>
</evidence>
<dbReference type="GO" id="GO:0003824">
    <property type="term" value="F:catalytic activity"/>
    <property type="evidence" value="ECO:0007669"/>
    <property type="project" value="InterPro"/>
</dbReference>
<dbReference type="Proteomes" id="UP001144110">
    <property type="component" value="Unassembled WGS sequence"/>
</dbReference>